<dbReference type="EMBL" id="CM000781">
    <property type="protein sequence ID" value="AQK69481.1"/>
    <property type="molecule type" value="Genomic_DNA"/>
</dbReference>
<evidence type="ECO:0000256" key="4">
    <source>
        <dbReference type="ARBA" id="ARBA00022692"/>
    </source>
</evidence>
<keyword evidence="6" id="KW-0472">Membrane</keyword>
<reference evidence="7" key="1">
    <citation type="submission" date="2015-12" db="EMBL/GenBank/DDBJ databases">
        <title>Update maize B73 reference genome by single molecule sequencing technologies.</title>
        <authorList>
            <consortium name="Maize Genome Sequencing Project"/>
            <person name="Ware D."/>
        </authorList>
    </citation>
    <scope>NUCLEOTIDE SEQUENCE</scope>
    <source>
        <tissue evidence="7">Seedling</tissue>
    </source>
</reference>
<dbReference type="OMA" id="RECICSS"/>
<evidence type="ECO:0000313" key="7">
    <source>
        <dbReference type="EMBL" id="AQK69481.1"/>
    </source>
</evidence>
<keyword evidence="5" id="KW-1133">Transmembrane helix</keyword>
<evidence type="ECO:0000256" key="6">
    <source>
        <dbReference type="ARBA" id="ARBA00023136"/>
    </source>
</evidence>
<dbReference type="Pfam" id="PF03169">
    <property type="entry name" value="OPT"/>
    <property type="match status" value="1"/>
</dbReference>
<evidence type="ECO:0000256" key="5">
    <source>
        <dbReference type="ARBA" id="ARBA00022989"/>
    </source>
</evidence>
<proteinExistence type="inferred from homology"/>
<dbReference type="STRING" id="4577.A0A1D6H3S5"/>
<dbReference type="InParanoid" id="A0A1D6H3S5"/>
<dbReference type="AlphaFoldDB" id="A0A1D6H3S5"/>
<protein>
    <submittedName>
        <fullName evidence="7">Metal-nicotianamine transporter YSL2</fullName>
    </submittedName>
</protein>
<comment type="subcellular location">
    <subcellularLocation>
        <location evidence="1">Membrane</location>
        <topology evidence="1">Multi-pass membrane protein</topology>
    </subcellularLocation>
</comment>
<dbReference type="PANTHER" id="PTHR31645">
    <property type="entry name" value="OLIGOPEPTIDE TRANSPORTER YGL114W-RELATED"/>
    <property type="match status" value="1"/>
</dbReference>
<gene>
    <name evidence="7" type="ORF">ZEAMMB73_Zm00001d015756</name>
</gene>
<organism evidence="7">
    <name type="scientific">Zea mays</name>
    <name type="common">Maize</name>
    <dbReference type="NCBI Taxonomy" id="4577"/>
    <lineage>
        <taxon>Eukaryota</taxon>
        <taxon>Viridiplantae</taxon>
        <taxon>Streptophyta</taxon>
        <taxon>Embryophyta</taxon>
        <taxon>Tracheophyta</taxon>
        <taxon>Spermatophyta</taxon>
        <taxon>Magnoliopsida</taxon>
        <taxon>Liliopsida</taxon>
        <taxon>Poales</taxon>
        <taxon>Poaceae</taxon>
        <taxon>PACMAD clade</taxon>
        <taxon>Panicoideae</taxon>
        <taxon>Andropogonodae</taxon>
        <taxon>Andropogoneae</taxon>
        <taxon>Tripsacinae</taxon>
        <taxon>Zea</taxon>
    </lineage>
</organism>
<keyword evidence="4" id="KW-0812">Transmembrane</keyword>
<dbReference type="PANTHER" id="PTHR31645:SF4">
    <property type="entry name" value="METAL-NICOTIANAMINE TRANSPORTER YSL3"/>
    <property type="match status" value="1"/>
</dbReference>
<dbReference type="GO" id="GO:0035673">
    <property type="term" value="F:oligopeptide transmembrane transporter activity"/>
    <property type="evidence" value="ECO:0007669"/>
    <property type="project" value="InterPro"/>
</dbReference>
<dbReference type="InterPro" id="IPR045035">
    <property type="entry name" value="YSL-like"/>
</dbReference>
<evidence type="ECO:0000256" key="2">
    <source>
        <dbReference type="ARBA" id="ARBA00010276"/>
    </source>
</evidence>
<dbReference type="InterPro" id="IPR004813">
    <property type="entry name" value="OPT"/>
</dbReference>
<evidence type="ECO:0000256" key="1">
    <source>
        <dbReference type="ARBA" id="ARBA00004141"/>
    </source>
</evidence>
<accession>A0A1D6H3S5</accession>
<name>A0A1D6H3S5_MAIZE</name>
<evidence type="ECO:0000256" key="3">
    <source>
        <dbReference type="ARBA" id="ARBA00022448"/>
    </source>
</evidence>
<dbReference type="GO" id="GO:0016020">
    <property type="term" value="C:membrane"/>
    <property type="evidence" value="ECO:0007669"/>
    <property type="project" value="UniProtKB-SubCell"/>
</dbReference>
<keyword evidence="3" id="KW-0813">Transport</keyword>
<sequence length="124" mass="14344">MHMHKVDPVPLSALILRILFQELLEFVRLFGVSGWWKSATDVVPFQIMIIDYKLTYPSGTATAVLINGFHTTHGDATAKQQVNWFTKYFAISFFWSFFQWFYSGGDNCGFSQFPTFGLRAWKQT</sequence>
<comment type="similarity">
    <text evidence="2">Belongs to the YSL (TC 2.A.67.2) family.</text>
</comment>